<reference evidence="2" key="2">
    <citation type="submission" date="2020-09" db="EMBL/GenBank/DDBJ databases">
        <authorList>
            <person name="Sun Q."/>
            <person name="Ohkuma M."/>
        </authorList>
    </citation>
    <scope>NUCLEOTIDE SEQUENCE</scope>
    <source>
        <strain evidence="2">JCM 3302</strain>
    </source>
</reference>
<sequence>MRGLSGAAEVGPSGGAETDPSGGAGAGPSGGAGPGVEPTPARGTFQAVIAAVAVLAALGLLVSACGTGGTGARDEGPADASSVAGAPSPSASASPADTPRPVDPVRLVKDDPKVSAAVKRGLKPCAGDQYPVDVAYGKLTGGSVDDIVVNVLTCEDAVGMGSYVYRERGDGYEDVFRAEEPPVYAEIDRGDLVVTKQVYEKDDPVSNPSGEDVITYRWTGSAFTKEFSTRNEYSKAVGKAASPVPSPDN</sequence>
<keyword evidence="3" id="KW-1185">Reference proteome</keyword>
<dbReference type="EMBL" id="BNBC01000051">
    <property type="protein sequence ID" value="GHF06935.1"/>
    <property type="molecule type" value="Genomic_DNA"/>
</dbReference>
<evidence type="ECO:0000313" key="3">
    <source>
        <dbReference type="Proteomes" id="UP000641386"/>
    </source>
</evidence>
<name>A0A919AGX2_9ACTN</name>
<reference evidence="2" key="1">
    <citation type="journal article" date="2014" name="Int. J. Syst. Evol. Microbiol.">
        <title>Complete genome sequence of Corynebacterium casei LMG S-19264T (=DSM 44701T), isolated from a smear-ripened cheese.</title>
        <authorList>
            <consortium name="US DOE Joint Genome Institute (JGI-PGF)"/>
            <person name="Walter F."/>
            <person name="Albersmeier A."/>
            <person name="Kalinowski J."/>
            <person name="Ruckert C."/>
        </authorList>
    </citation>
    <scope>NUCLEOTIDE SEQUENCE</scope>
    <source>
        <strain evidence="2">JCM 3302</strain>
    </source>
</reference>
<feature type="region of interest" description="Disordered" evidence="1">
    <location>
        <begin position="69"/>
        <end position="106"/>
    </location>
</feature>
<keyword evidence="2" id="KW-0449">Lipoprotein</keyword>
<dbReference type="Proteomes" id="UP000641386">
    <property type="component" value="Unassembled WGS sequence"/>
</dbReference>
<accession>A0A919AGX2</accession>
<evidence type="ECO:0000256" key="1">
    <source>
        <dbReference type="SAM" id="MobiDB-lite"/>
    </source>
</evidence>
<comment type="caution">
    <text evidence="2">The sequence shown here is derived from an EMBL/GenBank/DDBJ whole genome shotgun (WGS) entry which is preliminary data.</text>
</comment>
<gene>
    <name evidence="2" type="primary">cseA</name>
    <name evidence="2" type="ORF">GCM10014715_73620</name>
</gene>
<dbReference type="AlphaFoldDB" id="A0A919AGX2"/>
<organism evidence="2 3">
    <name type="scientific">Streptomyces spiralis</name>
    <dbReference type="NCBI Taxonomy" id="66376"/>
    <lineage>
        <taxon>Bacteria</taxon>
        <taxon>Bacillati</taxon>
        <taxon>Actinomycetota</taxon>
        <taxon>Actinomycetes</taxon>
        <taxon>Kitasatosporales</taxon>
        <taxon>Streptomycetaceae</taxon>
        <taxon>Streptomyces</taxon>
    </lineage>
</organism>
<feature type="compositionally biased region" description="Gly residues" evidence="1">
    <location>
        <begin position="22"/>
        <end position="34"/>
    </location>
</feature>
<feature type="compositionally biased region" description="Low complexity" evidence="1">
    <location>
        <begin position="78"/>
        <end position="99"/>
    </location>
</feature>
<feature type="region of interest" description="Disordered" evidence="1">
    <location>
        <begin position="1"/>
        <end position="41"/>
    </location>
</feature>
<protein>
    <submittedName>
        <fullName evidence="2">Lipoprotein CseA</fullName>
    </submittedName>
</protein>
<evidence type="ECO:0000313" key="2">
    <source>
        <dbReference type="EMBL" id="GHF06935.1"/>
    </source>
</evidence>
<proteinExistence type="predicted"/>